<dbReference type="AlphaFoldDB" id="A0A0S1MK54"/>
<proteinExistence type="evidence at transcript level"/>
<accession>A0A0S1MK54</accession>
<name>A0A0S1MK54_PHAPC</name>
<protein>
    <submittedName>
        <fullName evidence="1">Uncharacterized protein</fullName>
    </submittedName>
</protein>
<evidence type="ECO:0000313" key="1">
    <source>
        <dbReference type="EMBL" id="ALL41312.1"/>
    </source>
</evidence>
<organism evidence="1">
    <name type="scientific">Phakopsora pachyrhizi</name>
    <name type="common">Asian soybean rust disease fungus</name>
    <dbReference type="NCBI Taxonomy" id="170000"/>
    <lineage>
        <taxon>Eukaryota</taxon>
        <taxon>Fungi</taxon>
        <taxon>Dikarya</taxon>
        <taxon>Basidiomycota</taxon>
        <taxon>Pucciniomycotina</taxon>
        <taxon>Pucciniomycetes</taxon>
        <taxon>Pucciniales</taxon>
        <taxon>Phakopsoraceae</taxon>
        <taxon>Phakopsora</taxon>
    </lineage>
</organism>
<dbReference type="EMBL" id="KT247223">
    <property type="protein sequence ID" value="ALL41312.1"/>
    <property type="molecule type" value="mRNA"/>
</dbReference>
<reference evidence="1" key="1">
    <citation type="submission" date="2015-07" db="EMBL/GenBank/DDBJ databases">
        <title>Elucidating the P. pachyrhizi secretome and potential effectors.</title>
        <authorList>
            <person name="de Carvalho M.C.C.G."/>
            <person name="Nascimento L.C."/>
            <person name="Darben L.M."/>
            <person name="Polizel-Podanosqui A.M."/>
            <person name="Lopes-Caitar V.S."/>
            <person name="Rocha C.S."/>
            <person name="Qi M."/>
            <person name="Carazolle M."/>
            <person name="Kuwahara M.K."/>
            <person name="Pereira G.A.G."/>
            <person name="Abdelnoor R.V."/>
            <person name="Whitham S.A."/>
            <person name="Marcelino-Guimaraes F.C."/>
        </authorList>
    </citation>
    <scope>NUCLEOTIDE SEQUENCE</scope>
</reference>
<sequence length="36" mass="4071">MNFCGGRLMMMMSSCWVVSGNSACLIWSVFGRMFET</sequence>